<feature type="compositionally biased region" description="Acidic residues" evidence="2">
    <location>
        <begin position="11"/>
        <end position="47"/>
    </location>
</feature>
<dbReference type="PANTHER" id="PTHR31662:SF1">
    <property type="entry name" value="OS01G0249900 PROTEIN"/>
    <property type="match status" value="1"/>
</dbReference>
<protein>
    <recommendedName>
        <fullName evidence="3">Glabrous enhancer-binding protein-like DBD domain-containing protein</fullName>
    </recommendedName>
</protein>
<dbReference type="InterPro" id="IPR053932">
    <property type="entry name" value="GeBP-like_DBD"/>
</dbReference>
<accession>A0A5B6ZNW2</accession>
<evidence type="ECO:0000256" key="1">
    <source>
        <dbReference type="ARBA" id="ARBA00010820"/>
    </source>
</evidence>
<dbReference type="AlphaFoldDB" id="A0A5B6ZNW2"/>
<reference evidence="4" key="1">
    <citation type="submission" date="2019-08" db="EMBL/GenBank/DDBJ databases">
        <title>Reference gene set and small RNA set construction with multiple tissues from Davidia involucrata Baill.</title>
        <authorList>
            <person name="Yang H."/>
            <person name="Zhou C."/>
            <person name="Li G."/>
            <person name="Wang J."/>
            <person name="Gao P."/>
            <person name="Wang M."/>
            <person name="Wang R."/>
            <person name="Zhao Y."/>
        </authorList>
    </citation>
    <scope>NUCLEOTIDE SEQUENCE</scope>
    <source>
        <tissue evidence="4">Mixed with DoveR01_LX</tissue>
    </source>
</reference>
<dbReference type="EMBL" id="GHES01015155">
    <property type="protein sequence ID" value="MPA45714.1"/>
    <property type="molecule type" value="Transcribed_RNA"/>
</dbReference>
<dbReference type="GO" id="GO:0005634">
    <property type="term" value="C:nucleus"/>
    <property type="evidence" value="ECO:0007669"/>
    <property type="project" value="TreeGrafter"/>
</dbReference>
<feature type="compositionally biased region" description="Basic and acidic residues" evidence="2">
    <location>
        <begin position="1"/>
        <end position="10"/>
    </location>
</feature>
<organism evidence="4">
    <name type="scientific">Davidia involucrata</name>
    <name type="common">Dove tree</name>
    <dbReference type="NCBI Taxonomy" id="16924"/>
    <lineage>
        <taxon>Eukaryota</taxon>
        <taxon>Viridiplantae</taxon>
        <taxon>Streptophyta</taxon>
        <taxon>Embryophyta</taxon>
        <taxon>Tracheophyta</taxon>
        <taxon>Spermatophyta</taxon>
        <taxon>Magnoliopsida</taxon>
        <taxon>eudicotyledons</taxon>
        <taxon>Gunneridae</taxon>
        <taxon>Pentapetalae</taxon>
        <taxon>asterids</taxon>
        <taxon>Cornales</taxon>
        <taxon>Nyssaceae</taxon>
        <taxon>Davidia</taxon>
    </lineage>
</organism>
<gene>
    <name evidence="4" type="ORF">Din_015155</name>
</gene>
<comment type="similarity">
    <text evidence="1">Belongs to the GeBP family.</text>
</comment>
<proteinExistence type="inferred from homology"/>
<feature type="region of interest" description="Disordered" evidence="2">
    <location>
        <begin position="1"/>
        <end position="88"/>
    </location>
</feature>
<evidence type="ECO:0000256" key="2">
    <source>
        <dbReference type="SAM" id="MobiDB-lite"/>
    </source>
</evidence>
<sequence>MASEEDHTVYGEEDLDEDDDEESEEEDLTLTNPPDEDDEDVDDEEDSTSSSNLAAGDLPPTASEVTIAVAGVPNGEPTQGVADSLPDPKRQRIEDVSIAIVVEEKKPLALDESRRLFQRLWTDEDEIELLQGFLDYTRSEGRTIRRTIMIRRRSTTRSRVSYSSILTRISWWRS</sequence>
<dbReference type="GO" id="GO:0006355">
    <property type="term" value="P:regulation of DNA-templated transcription"/>
    <property type="evidence" value="ECO:0007669"/>
    <property type="project" value="InterPro"/>
</dbReference>
<dbReference type="InterPro" id="IPR007592">
    <property type="entry name" value="GEBP"/>
</dbReference>
<evidence type="ECO:0000313" key="4">
    <source>
        <dbReference type="EMBL" id="MPA45714.1"/>
    </source>
</evidence>
<feature type="domain" description="Glabrous enhancer-binding protein-like DBD" evidence="3">
    <location>
        <begin position="117"/>
        <end position="143"/>
    </location>
</feature>
<name>A0A5B6ZNW2_DAVIN</name>
<evidence type="ECO:0000259" key="3">
    <source>
        <dbReference type="Pfam" id="PF04504"/>
    </source>
</evidence>
<dbReference type="Pfam" id="PF04504">
    <property type="entry name" value="GeBP-like_DBD"/>
    <property type="match status" value="1"/>
</dbReference>
<dbReference type="PANTHER" id="PTHR31662">
    <property type="entry name" value="BNAANNG10740D PROTEIN-RELATED"/>
    <property type="match status" value="1"/>
</dbReference>